<dbReference type="Proteomes" id="UP000199399">
    <property type="component" value="Unassembled WGS sequence"/>
</dbReference>
<accession>A0A1G7XHB4</accession>
<dbReference type="OrthoDB" id="9905701at2"/>
<dbReference type="AlphaFoldDB" id="A0A1G7XHB4"/>
<gene>
    <name evidence="1" type="ORF">SAMN04489759_112117</name>
</gene>
<reference evidence="2" key="1">
    <citation type="submission" date="2016-10" db="EMBL/GenBank/DDBJ databases">
        <authorList>
            <person name="Varghese N."/>
            <person name="Submissions S."/>
        </authorList>
    </citation>
    <scope>NUCLEOTIDE SEQUENCE [LARGE SCALE GENOMIC DNA]</scope>
    <source>
        <strain evidence="2">DSM 16477</strain>
    </source>
</reference>
<evidence type="ECO:0000313" key="2">
    <source>
        <dbReference type="Proteomes" id="UP000199399"/>
    </source>
</evidence>
<dbReference type="EMBL" id="FNBP01000012">
    <property type="protein sequence ID" value="SDG83685.1"/>
    <property type="molecule type" value="Genomic_DNA"/>
</dbReference>
<protein>
    <submittedName>
        <fullName evidence="1">Uncharacterized protein</fullName>
    </submittedName>
</protein>
<dbReference type="RefSeq" id="WP_093743872.1">
    <property type="nucleotide sequence ID" value="NZ_FNBP01000012.1"/>
</dbReference>
<dbReference type="STRING" id="218672.SAMN04489759_112117"/>
<evidence type="ECO:0000313" key="1">
    <source>
        <dbReference type="EMBL" id="SDG83685.1"/>
    </source>
</evidence>
<proteinExistence type="predicted"/>
<sequence>MTTRLNTRGDAMHAYSNPAEVQQWAATQWLIEYVEDNNDNNDASWSDWSGPDHIIRTYEPAVGEATGKLTSFDPDGHEESLRRITIGDRGREVLAACIRGQEHGELMSQWSLKIEEASASPSP</sequence>
<keyword evidence="2" id="KW-1185">Reference proteome</keyword>
<organism evidence="1 2">
    <name type="scientific">Sulfitobacter delicatus</name>
    <dbReference type="NCBI Taxonomy" id="218672"/>
    <lineage>
        <taxon>Bacteria</taxon>
        <taxon>Pseudomonadati</taxon>
        <taxon>Pseudomonadota</taxon>
        <taxon>Alphaproteobacteria</taxon>
        <taxon>Rhodobacterales</taxon>
        <taxon>Roseobacteraceae</taxon>
        <taxon>Sulfitobacter</taxon>
    </lineage>
</organism>
<name>A0A1G7XHB4_9RHOB</name>